<dbReference type="Gene3D" id="3.60.15.10">
    <property type="entry name" value="Ribonuclease Z/Hydroxyacylglutathione hydrolase-like"/>
    <property type="match status" value="1"/>
</dbReference>
<keyword evidence="9" id="KW-1185">Reference proteome</keyword>
<evidence type="ECO:0000256" key="5">
    <source>
        <dbReference type="ARBA" id="ARBA00023136"/>
    </source>
</evidence>
<dbReference type="CDD" id="cd07731">
    <property type="entry name" value="ComA-like_MBL-fold"/>
    <property type="match status" value="1"/>
</dbReference>
<dbReference type="InterPro" id="IPR036866">
    <property type="entry name" value="RibonucZ/Hydroxyglut_hydro"/>
</dbReference>
<dbReference type="EMBL" id="BAAAPY010000004">
    <property type="protein sequence ID" value="GAA2076275.1"/>
    <property type="molecule type" value="Genomic_DNA"/>
</dbReference>
<comment type="caution">
    <text evidence="8">The sequence shown here is derived from an EMBL/GenBank/DDBJ whole genome shotgun (WGS) entry which is preliminary data.</text>
</comment>
<evidence type="ECO:0000313" key="9">
    <source>
        <dbReference type="Proteomes" id="UP001501480"/>
    </source>
</evidence>
<keyword evidence="3 6" id="KW-0812">Transmembrane</keyword>
<feature type="transmembrane region" description="Helical" evidence="6">
    <location>
        <begin position="288"/>
        <end position="306"/>
    </location>
</feature>
<evidence type="ECO:0000313" key="8">
    <source>
        <dbReference type="EMBL" id="GAA2076275.1"/>
    </source>
</evidence>
<accession>A0ABN2VXA8</accession>
<organism evidence="8 9">
    <name type="scientific">Aeromicrobium halocynthiae</name>
    <dbReference type="NCBI Taxonomy" id="560557"/>
    <lineage>
        <taxon>Bacteria</taxon>
        <taxon>Bacillati</taxon>
        <taxon>Actinomycetota</taxon>
        <taxon>Actinomycetes</taxon>
        <taxon>Propionibacteriales</taxon>
        <taxon>Nocardioidaceae</taxon>
        <taxon>Aeromicrobium</taxon>
    </lineage>
</organism>
<evidence type="ECO:0000259" key="7">
    <source>
        <dbReference type="SMART" id="SM00849"/>
    </source>
</evidence>
<dbReference type="SUPFAM" id="SSF56281">
    <property type="entry name" value="Metallo-hydrolase/oxidoreductase"/>
    <property type="match status" value="1"/>
</dbReference>
<evidence type="ECO:0000256" key="6">
    <source>
        <dbReference type="SAM" id="Phobius"/>
    </source>
</evidence>
<dbReference type="PANTHER" id="PTHR30619:SF1">
    <property type="entry name" value="RECOMBINATION PROTEIN 2"/>
    <property type="match status" value="1"/>
</dbReference>
<dbReference type="PANTHER" id="PTHR30619">
    <property type="entry name" value="DNA INTERNALIZATION/COMPETENCE PROTEIN COMEC/REC2"/>
    <property type="match status" value="1"/>
</dbReference>
<dbReference type="Proteomes" id="UP001501480">
    <property type="component" value="Unassembled WGS sequence"/>
</dbReference>
<name>A0ABN2VXA8_9ACTN</name>
<feature type="transmembrane region" description="Helical" evidence="6">
    <location>
        <begin position="425"/>
        <end position="444"/>
    </location>
</feature>
<feature type="transmembrane region" description="Helical" evidence="6">
    <location>
        <begin position="238"/>
        <end position="256"/>
    </location>
</feature>
<gene>
    <name evidence="8" type="ORF">GCM10009821_14380</name>
</gene>
<dbReference type="NCBIfam" id="TIGR00360">
    <property type="entry name" value="ComEC_N-term"/>
    <property type="match status" value="1"/>
</dbReference>
<dbReference type="InterPro" id="IPR001279">
    <property type="entry name" value="Metallo-B-lactamas"/>
</dbReference>
<keyword evidence="5 6" id="KW-0472">Membrane</keyword>
<evidence type="ECO:0000256" key="1">
    <source>
        <dbReference type="ARBA" id="ARBA00004651"/>
    </source>
</evidence>
<dbReference type="RefSeq" id="WP_344326393.1">
    <property type="nucleotide sequence ID" value="NZ_BAAAPY010000004.1"/>
</dbReference>
<sequence length="747" mass="77872">MRTDLRLVAPAGLCWLVAALLVRSPSVVAVGVAVTAIVLAGVLAGVRWSRRLMVRHVVLLALCVGAVAASCAWRVAQVESSPLADLAQKRAIVVAETQVVLDAREFSRFGATSSVAGLRVDRVTAHGRTISMGDRVTAFLDGPADGLVIGRRLVVTARLTPSEDPRESAVLNVIERGEVVDAATWWEGSERLRQAIRDAVSHRSPEEAALVPALVAGDDAALPEQVEEDFRRTGLTHLLAVSGTNLTIVLAVVLALAKAARASPRVLLAVGLLGVVGFVLLARPEPSVLRAAAMGVVGLAALGYGGRGGLRALSVAVVVLLFIDPWLSTAVGFTLSVCATAGILVAAPPLTARLSAWMPRWAALSIAVPLSAQLAVTPTIAAFSGEVSIVAVAANLAAGPVVAPATVAGLFAGLTTLVWPFGGRLLGTVAGLCAGWIVRVARWASGLDGAAVAWDAQWWLLLPVVPVVAWAFWRWAHRPVVVIGLAVGLGIALWRPPSPGWPPDGWVAAACDVGQGDAMVLRTGDDSALVVDVGPDSAAVDRCLRSLGVRHLHGVVLTHDHADHVDGFDGAVRGRGSPPVLVGTSGEAPPGYVERTVATGDVLEVGPWRLEVLWPPPGERVESAEPEGAAANDASVTMMASAHAMSMLLTGDLEPDGQEALLRTGADVTADVLKMPHHGSGRQSERFFEAVSPRIATISVGADNDYGHPAAGALELLEDVGARWWRTDRDGHVVLVVRDGRLSVATR</sequence>
<dbReference type="SMART" id="SM00849">
    <property type="entry name" value="Lactamase_B"/>
    <property type="match status" value="1"/>
</dbReference>
<evidence type="ECO:0000256" key="3">
    <source>
        <dbReference type="ARBA" id="ARBA00022692"/>
    </source>
</evidence>
<feature type="domain" description="Metallo-beta-lactamase" evidence="7">
    <location>
        <begin position="515"/>
        <end position="703"/>
    </location>
</feature>
<feature type="transmembrane region" description="Helical" evidence="6">
    <location>
        <begin position="362"/>
        <end position="383"/>
    </location>
</feature>
<feature type="transmembrane region" description="Helical" evidence="6">
    <location>
        <begin position="326"/>
        <end position="350"/>
    </location>
</feature>
<comment type="subcellular location">
    <subcellularLocation>
        <location evidence="1">Cell membrane</location>
        <topology evidence="1">Multi-pass membrane protein</topology>
    </subcellularLocation>
</comment>
<feature type="transmembrane region" description="Helical" evidence="6">
    <location>
        <begin position="262"/>
        <end position="281"/>
    </location>
</feature>
<dbReference type="InterPro" id="IPR004477">
    <property type="entry name" value="ComEC_N"/>
</dbReference>
<keyword evidence="2" id="KW-1003">Cell membrane</keyword>
<feature type="transmembrane region" description="Helical" evidence="6">
    <location>
        <begin position="480"/>
        <end position="497"/>
    </location>
</feature>
<keyword evidence="4 6" id="KW-1133">Transmembrane helix</keyword>
<reference evidence="8 9" key="1">
    <citation type="journal article" date="2019" name="Int. J. Syst. Evol. Microbiol.">
        <title>The Global Catalogue of Microorganisms (GCM) 10K type strain sequencing project: providing services to taxonomists for standard genome sequencing and annotation.</title>
        <authorList>
            <consortium name="The Broad Institute Genomics Platform"/>
            <consortium name="The Broad Institute Genome Sequencing Center for Infectious Disease"/>
            <person name="Wu L."/>
            <person name="Ma J."/>
        </authorList>
    </citation>
    <scope>NUCLEOTIDE SEQUENCE [LARGE SCALE GENOMIC DNA]</scope>
    <source>
        <strain evidence="8 9">JCM 15749</strain>
    </source>
</reference>
<protein>
    <submittedName>
        <fullName evidence="8">ComEC/Rec2 family competence protein</fullName>
    </submittedName>
</protein>
<dbReference type="Pfam" id="PF00753">
    <property type="entry name" value="Lactamase_B"/>
    <property type="match status" value="1"/>
</dbReference>
<dbReference type="InterPro" id="IPR052159">
    <property type="entry name" value="Competence_DNA_uptake"/>
</dbReference>
<feature type="transmembrane region" description="Helical" evidence="6">
    <location>
        <begin position="456"/>
        <end position="473"/>
    </location>
</feature>
<evidence type="ECO:0000256" key="2">
    <source>
        <dbReference type="ARBA" id="ARBA00022475"/>
    </source>
</evidence>
<evidence type="ECO:0000256" key="4">
    <source>
        <dbReference type="ARBA" id="ARBA00022989"/>
    </source>
</evidence>
<dbReference type="InterPro" id="IPR035681">
    <property type="entry name" value="ComA-like_MBL"/>
</dbReference>
<dbReference type="Pfam" id="PF03772">
    <property type="entry name" value="Competence"/>
    <property type="match status" value="1"/>
</dbReference>
<proteinExistence type="predicted"/>
<feature type="transmembrane region" description="Helical" evidence="6">
    <location>
        <begin position="389"/>
        <end position="413"/>
    </location>
</feature>